<proteinExistence type="predicted"/>
<reference evidence="2" key="1">
    <citation type="submission" date="2016-10" db="EMBL/GenBank/DDBJ databases">
        <authorList>
            <person name="Varghese N."/>
            <person name="Submissions S."/>
        </authorList>
    </citation>
    <scope>NUCLEOTIDE SEQUENCE [LARGE SCALE GENOMIC DNA]</scope>
    <source>
        <strain evidence="2">Nl14</strain>
    </source>
</reference>
<accession>A0A1I7J3E2</accession>
<evidence type="ECO:0000313" key="1">
    <source>
        <dbReference type="EMBL" id="SFU79647.1"/>
    </source>
</evidence>
<dbReference type="OrthoDB" id="8565240at2"/>
<dbReference type="Gene3D" id="3.30.559.10">
    <property type="entry name" value="Chloramphenicol acetyltransferase-like domain"/>
    <property type="match status" value="1"/>
</dbReference>
<dbReference type="InterPro" id="IPR023213">
    <property type="entry name" value="CAT-like_dom_sf"/>
</dbReference>
<feature type="non-terminal residue" evidence="1">
    <location>
        <position position="80"/>
    </location>
</feature>
<dbReference type="Proteomes" id="UP000182649">
    <property type="component" value="Unassembled WGS sequence"/>
</dbReference>
<sequence length="80" mass="9180">MELNKQDIAERFAAFAPEKQKEFLSALKKRGFDFSLLPIVPQKTGNRSALSYAQQRHWFLWQLEPLSTAYHLSGGLRLTG</sequence>
<gene>
    <name evidence="1" type="ORF">SAMN05216417_1491</name>
</gene>
<dbReference type="RefSeq" id="WP_143104419.1">
    <property type="nucleotide sequence ID" value="NZ_FPBZ01000049.1"/>
</dbReference>
<dbReference type="AlphaFoldDB" id="A0A1I7J3E2"/>
<dbReference type="EMBL" id="FPBZ01000049">
    <property type="protein sequence ID" value="SFU79647.1"/>
    <property type="molecule type" value="Genomic_DNA"/>
</dbReference>
<organism evidence="1 2">
    <name type="scientific">Nitrosospira multiformis</name>
    <dbReference type="NCBI Taxonomy" id="1231"/>
    <lineage>
        <taxon>Bacteria</taxon>
        <taxon>Pseudomonadati</taxon>
        <taxon>Pseudomonadota</taxon>
        <taxon>Betaproteobacteria</taxon>
        <taxon>Nitrosomonadales</taxon>
        <taxon>Nitrosomonadaceae</taxon>
        <taxon>Nitrosospira</taxon>
    </lineage>
</organism>
<evidence type="ECO:0000313" key="2">
    <source>
        <dbReference type="Proteomes" id="UP000182649"/>
    </source>
</evidence>
<name>A0A1I7J3E2_9PROT</name>
<protein>
    <submittedName>
        <fullName evidence="1">Uncharacterized protein</fullName>
    </submittedName>
</protein>